<evidence type="ECO:0000313" key="1">
    <source>
        <dbReference type="EMBL" id="MCC2166247.1"/>
    </source>
</evidence>
<protein>
    <submittedName>
        <fullName evidence="1">Uncharacterized protein</fullName>
    </submittedName>
</protein>
<proteinExistence type="predicted"/>
<evidence type="ECO:0000313" key="2">
    <source>
        <dbReference type="Proteomes" id="UP001199355"/>
    </source>
</evidence>
<dbReference type="Proteomes" id="UP001199355">
    <property type="component" value="Unassembled WGS sequence"/>
</dbReference>
<dbReference type="AlphaFoldDB" id="A0AAE3DLF2"/>
<sequence length="145" mass="15773">MHGPVCVLCGYINEEQAESCTADHYTADDSSHKEICGACGGVIKEESHLYTYTTETAEDGVRIHKGTCSVCGHTMDGACVFDPDGICEICGQPCTHEYTVGQSLDESYHQLVCKFCGHTEKEEHQIGESADSQKYCTACGYSLNE</sequence>
<accession>A0AAE3DLF2</accession>
<organism evidence="1 2">
    <name type="scientific">Gallintestinimicrobium propionicum</name>
    <dbReference type="NCBI Taxonomy" id="2981770"/>
    <lineage>
        <taxon>Bacteria</taxon>
        <taxon>Bacillati</taxon>
        <taxon>Bacillota</taxon>
        <taxon>Clostridia</taxon>
        <taxon>Lachnospirales</taxon>
        <taxon>Lachnospiraceae</taxon>
        <taxon>Gallintestinimicrobium</taxon>
    </lineage>
</organism>
<comment type="caution">
    <text evidence="1">The sequence shown here is derived from an EMBL/GenBank/DDBJ whole genome shotgun (WGS) entry which is preliminary data.</text>
</comment>
<gene>
    <name evidence="1" type="ORF">LKD45_00795</name>
</gene>
<dbReference type="RefSeq" id="WP_117961105.1">
    <property type="nucleotide sequence ID" value="NZ_JAJEQF010000001.1"/>
</dbReference>
<reference evidence="1 2" key="1">
    <citation type="submission" date="2021-10" db="EMBL/GenBank/DDBJ databases">
        <title>Anaerobic single-cell dispensing facilitates the cultivation of human gut bacteria.</title>
        <authorList>
            <person name="Afrizal A."/>
        </authorList>
    </citation>
    <scope>NUCLEOTIDE SEQUENCE [LARGE SCALE GENOMIC DNA]</scope>
    <source>
        <strain evidence="1 2">CLA-AA-H244</strain>
    </source>
</reference>
<name>A0AAE3DLF2_9FIRM</name>
<keyword evidence="2" id="KW-1185">Reference proteome</keyword>
<dbReference type="EMBL" id="JAJEQF010000001">
    <property type="protein sequence ID" value="MCC2166247.1"/>
    <property type="molecule type" value="Genomic_DNA"/>
</dbReference>